<gene>
    <name evidence="3" type="ORF">CCHLO57077_00018515</name>
</gene>
<evidence type="ECO:0000256" key="2">
    <source>
        <dbReference type="SAM" id="SignalP"/>
    </source>
</evidence>
<protein>
    <submittedName>
        <fullName evidence="3">Uncharacterized protein</fullName>
    </submittedName>
</protein>
<reference evidence="3" key="1">
    <citation type="submission" date="2023-01" db="EMBL/GenBank/DDBJ databases">
        <authorList>
            <person name="Piombo E."/>
        </authorList>
    </citation>
    <scope>NUCLEOTIDE SEQUENCE</scope>
</reference>
<name>A0AA35PVP8_9HYPO</name>
<sequence>MHFTKTLVSLFAISGFAAARFEHSDSSLARRVIAEVAHKDYLIARDEYIEKRDLFRLYGGNGRCSRDGNMMRCKRYGGDAGKGGAHCGKCRRGASTGEYCLCNWDKKKEEPKKKDPKKKEDPKKQEEEQKKKAAEVKAQKEKKKTAGQ</sequence>
<evidence type="ECO:0000313" key="3">
    <source>
        <dbReference type="EMBL" id="CAI6073792.1"/>
    </source>
</evidence>
<accession>A0AA35PVP8</accession>
<feature type="compositionally biased region" description="Basic and acidic residues" evidence="1">
    <location>
        <begin position="108"/>
        <end position="139"/>
    </location>
</feature>
<comment type="caution">
    <text evidence="3">The sequence shown here is derived from an EMBL/GenBank/DDBJ whole genome shotgun (WGS) entry which is preliminary data.</text>
</comment>
<dbReference type="Proteomes" id="UP001160390">
    <property type="component" value="Unassembled WGS sequence"/>
</dbReference>
<keyword evidence="4" id="KW-1185">Reference proteome</keyword>
<keyword evidence="2" id="KW-0732">Signal</keyword>
<dbReference type="AlphaFoldDB" id="A0AA35PVP8"/>
<dbReference type="EMBL" id="CABFNP030000646">
    <property type="protein sequence ID" value="CAI6073792.1"/>
    <property type="molecule type" value="Genomic_DNA"/>
</dbReference>
<proteinExistence type="predicted"/>
<feature type="region of interest" description="Disordered" evidence="1">
    <location>
        <begin position="108"/>
        <end position="148"/>
    </location>
</feature>
<feature type="signal peptide" evidence="2">
    <location>
        <begin position="1"/>
        <end position="19"/>
    </location>
</feature>
<evidence type="ECO:0000256" key="1">
    <source>
        <dbReference type="SAM" id="MobiDB-lite"/>
    </source>
</evidence>
<organism evidence="3 4">
    <name type="scientific">Clonostachys chloroleuca</name>
    <dbReference type="NCBI Taxonomy" id="1926264"/>
    <lineage>
        <taxon>Eukaryota</taxon>
        <taxon>Fungi</taxon>
        <taxon>Dikarya</taxon>
        <taxon>Ascomycota</taxon>
        <taxon>Pezizomycotina</taxon>
        <taxon>Sordariomycetes</taxon>
        <taxon>Hypocreomycetidae</taxon>
        <taxon>Hypocreales</taxon>
        <taxon>Bionectriaceae</taxon>
        <taxon>Clonostachys</taxon>
    </lineage>
</organism>
<feature type="chain" id="PRO_5041296392" evidence="2">
    <location>
        <begin position="20"/>
        <end position="148"/>
    </location>
</feature>
<evidence type="ECO:0000313" key="4">
    <source>
        <dbReference type="Proteomes" id="UP001160390"/>
    </source>
</evidence>